<dbReference type="InterPro" id="IPR050892">
    <property type="entry name" value="ADP-ribose_metab_enzymes"/>
</dbReference>
<accession>A0ABW6KE81</accession>
<protein>
    <submittedName>
        <fullName evidence="3">Macro domain-containing protein</fullName>
    </submittedName>
</protein>
<evidence type="ECO:0000259" key="2">
    <source>
        <dbReference type="PROSITE" id="PS51154"/>
    </source>
</evidence>
<evidence type="ECO:0000313" key="4">
    <source>
        <dbReference type="Proteomes" id="UP001601059"/>
    </source>
</evidence>
<keyword evidence="4" id="KW-1185">Reference proteome</keyword>
<evidence type="ECO:0000313" key="3">
    <source>
        <dbReference type="EMBL" id="MFE8701108.1"/>
    </source>
</evidence>
<proteinExistence type="predicted"/>
<dbReference type="CDD" id="cd02901">
    <property type="entry name" value="Macro_Poa1p-like"/>
    <property type="match status" value="1"/>
</dbReference>
<dbReference type="SUPFAM" id="SSF52949">
    <property type="entry name" value="Macro domain-like"/>
    <property type="match status" value="1"/>
</dbReference>
<dbReference type="Gene3D" id="3.40.220.10">
    <property type="entry name" value="Leucine Aminopeptidase, subunit E, domain 1"/>
    <property type="match status" value="1"/>
</dbReference>
<evidence type="ECO:0000256" key="1">
    <source>
        <dbReference type="ARBA" id="ARBA00035885"/>
    </source>
</evidence>
<dbReference type="PANTHER" id="PTHR12521:SF0">
    <property type="entry name" value="ADP-RIBOSE GLYCOHYDROLASE OARD1"/>
    <property type="match status" value="1"/>
</dbReference>
<comment type="caution">
    <text evidence="3">The sequence shown here is derived from an EMBL/GenBank/DDBJ whole genome shotgun (WGS) entry which is preliminary data.</text>
</comment>
<dbReference type="InterPro" id="IPR043472">
    <property type="entry name" value="Macro_dom-like"/>
</dbReference>
<sequence length="144" mass="16665">MKYTEQKQDLFTVSRDYTLAHCISTDCKMGAGIAKTFRDLYPKIPKVLLALYPKIGQAVCYRTSSGQRIYHLITKRLYWEKPTYESLRATLLDLKKQMVNRGEGKLAIPQIGCGLDRLEWNQVSIMIQDIFQDTDIDILVCRLK</sequence>
<dbReference type="Proteomes" id="UP001601059">
    <property type="component" value="Unassembled WGS sequence"/>
</dbReference>
<dbReference type="RefSeq" id="WP_389360936.1">
    <property type="nucleotide sequence ID" value="NZ_JBIACK010000004.1"/>
</dbReference>
<comment type="catalytic activity">
    <reaction evidence="1">
        <text>an N-(ADP-alpha-D-ribosyl)-thymidine in DNA + H2O = a thymidine in DNA + ADP-D-ribose</text>
        <dbReference type="Rhea" id="RHEA:71655"/>
        <dbReference type="Rhea" id="RHEA-COMP:13556"/>
        <dbReference type="Rhea" id="RHEA-COMP:18051"/>
        <dbReference type="ChEBI" id="CHEBI:15377"/>
        <dbReference type="ChEBI" id="CHEBI:57967"/>
        <dbReference type="ChEBI" id="CHEBI:137386"/>
        <dbReference type="ChEBI" id="CHEBI:191199"/>
    </reaction>
    <physiologicalReaction direction="left-to-right" evidence="1">
        <dbReference type="Rhea" id="RHEA:71656"/>
    </physiologicalReaction>
</comment>
<reference evidence="3 4" key="1">
    <citation type="submission" date="2024-08" db="EMBL/GenBank/DDBJ databases">
        <title>Two novel Cytobacillus novel species.</title>
        <authorList>
            <person name="Liu G."/>
        </authorList>
    </citation>
    <scope>NUCLEOTIDE SEQUENCE [LARGE SCALE GENOMIC DNA]</scope>
    <source>
        <strain evidence="3 4">FJAT-54145</strain>
    </source>
</reference>
<feature type="domain" description="Macro" evidence="2">
    <location>
        <begin position="1"/>
        <end position="144"/>
    </location>
</feature>
<name>A0ABW6KE81_9BACI</name>
<dbReference type="PROSITE" id="PS51154">
    <property type="entry name" value="MACRO"/>
    <property type="match status" value="1"/>
</dbReference>
<dbReference type="EMBL" id="JBIACK010000004">
    <property type="protein sequence ID" value="MFE8701108.1"/>
    <property type="molecule type" value="Genomic_DNA"/>
</dbReference>
<dbReference type="InterPro" id="IPR002589">
    <property type="entry name" value="Macro_dom"/>
</dbReference>
<gene>
    <name evidence="3" type="ORF">ACFYKX_10925</name>
</gene>
<organism evidence="3 4">
    <name type="scientific">Cytobacillus spartinae</name>
    <dbReference type="NCBI Taxonomy" id="3299023"/>
    <lineage>
        <taxon>Bacteria</taxon>
        <taxon>Bacillati</taxon>
        <taxon>Bacillota</taxon>
        <taxon>Bacilli</taxon>
        <taxon>Bacillales</taxon>
        <taxon>Bacillaceae</taxon>
        <taxon>Cytobacillus</taxon>
    </lineage>
</organism>
<dbReference type="PANTHER" id="PTHR12521">
    <property type="entry name" value="PROTEIN C6ORF130"/>
    <property type="match status" value="1"/>
</dbReference>